<feature type="compositionally biased region" description="Low complexity" evidence="1">
    <location>
        <begin position="165"/>
        <end position="174"/>
    </location>
</feature>
<evidence type="ECO:0000313" key="3">
    <source>
        <dbReference type="Proteomes" id="UP000193067"/>
    </source>
</evidence>
<name>A0A1Y2I678_TRAC3</name>
<protein>
    <submittedName>
        <fullName evidence="2">Uncharacterized protein</fullName>
    </submittedName>
</protein>
<dbReference type="OrthoDB" id="2750281at2759"/>
<proteinExistence type="predicted"/>
<feature type="compositionally biased region" description="Basic and acidic residues" evidence="1">
    <location>
        <begin position="286"/>
        <end position="298"/>
    </location>
</feature>
<evidence type="ECO:0000313" key="2">
    <source>
        <dbReference type="EMBL" id="OSC96153.1"/>
    </source>
</evidence>
<feature type="compositionally biased region" description="Pro residues" evidence="1">
    <location>
        <begin position="241"/>
        <end position="250"/>
    </location>
</feature>
<feature type="region of interest" description="Disordered" evidence="1">
    <location>
        <begin position="378"/>
        <end position="398"/>
    </location>
</feature>
<organism evidence="2 3">
    <name type="scientific">Trametes coccinea (strain BRFM310)</name>
    <name type="common">Pycnoporus coccineus</name>
    <dbReference type="NCBI Taxonomy" id="1353009"/>
    <lineage>
        <taxon>Eukaryota</taxon>
        <taxon>Fungi</taxon>
        <taxon>Dikarya</taxon>
        <taxon>Basidiomycota</taxon>
        <taxon>Agaricomycotina</taxon>
        <taxon>Agaricomycetes</taxon>
        <taxon>Polyporales</taxon>
        <taxon>Polyporaceae</taxon>
        <taxon>Trametes</taxon>
    </lineage>
</organism>
<dbReference type="AlphaFoldDB" id="A0A1Y2I678"/>
<feature type="region of interest" description="Disordered" evidence="1">
    <location>
        <begin position="238"/>
        <end position="316"/>
    </location>
</feature>
<evidence type="ECO:0000256" key="1">
    <source>
        <dbReference type="SAM" id="MobiDB-lite"/>
    </source>
</evidence>
<dbReference type="Proteomes" id="UP000193067">
    <property type="component" value="Unassembled WGS sequence"/>
</dbReference>
<gene>
    <name evidence="2" type="ORF">PYCCODRAFT_1472854</name>
</gene>
<sequence length="398" mass="42730">MAFIRAPLSAVGCPRRGDPHRFTHLYNYHLGPTGRDSLARVTPPVITAAFAFDVPGVVAPWEFGQHLDTFLLGNATVTTNGRVRFGHGIFLFEDATDILPASGLPPPPGDLPPAAAPVAIIPTPPQSRETTPNTPPANPQSIVVNSILHADVALPRKDSPPKAKSPPASEASSALGLQKLESVVEMMPETMRTVRVNGWTTMVGSPQIAVVHEIETDDDGIDARVGAEDGVLATMDALPTTVPPTTPEDPSPIVSPLSTPPLAMEDEETKDDTASASLGGPYNLRPRPEPRKRYRESPPPRVPAQRTRRRGGGVRGPCCLALPGTERAGLEALLDVPARQWSRSEKAFIQAVMRSLKRAAAGNVGHGELTEKVEAKRRRARWHARVQESSEESDLEGM</sequence>
<reference evidence="2 3" key="1">
    <citation type="journal article" date="2015" name="Biotechnol. Biofuels">
        <title>Enhanced degradation of softwood versus hardwood by the white-rot fungus Pycnoporus coccineus.</title>
        <authorList>
            <person name="Couturier M."/>
            <person name="Navarro D."/>
            <person name="Chevret D."/>
            <person name="Henrissat B."/>
            <person name="Piumi F."/>
            <person name="Ruiz-Duenas F.J."/>
            <person name="Martinez A.T."/>
            <person name="Grigoriev I.V."/>
            <person name="Riley R."/>
            <person name="Lipzen A."/>
            <person name="Berrin J.G."/>
            <person name="Master E.R."/>
            <person name="Rosso M.N."/>
        </authorList>
    </citation>
    <scope>NUCLEOTIDE SEQUENCE [LARGE SCALE GENOMIC DNA]</scope>
    <source>
        <strain evidence="2 3">BRFM310</strain>
    </source>
</reference>
<accession>A0A1Y2I678</accession>
<feature type="region of interest" description="Disordered" evidence="1">
    <location>
        <begin position="155"/>
        <end position="176"/>
    </location>
</feature>
<feature type="compositionally biased region" description="Acidic residues" evidence="1">
    <location>
        <begin position="389"/>
        <end position="398"/>
    </location>
</feature>
<dbReference type="EMBL" id="KZ084266">
    <property type="protein sequence ID" value="OSC96153.1"/>
    <property type="molecule type" value="Genomic_DNA"/>
</dbReference>
<keyword evidence="3" id="KW-1185">Reference proteome</keyword>